<dbReference type="SUPFAM" id="SSF52096">
    <property type="entry name" value="ClpP/crotonase"/>
    <property type="match status" value="1"/>
</dbReference>
<comment type="pathway">
    <text evidence="1">Lipid metabolism.</text>
</comment>
<dbReference type="OrthoDB" id="9775794at2"/>
<dbReference type="InterPro" id="IPR018376">
    <property type="entry name" value="Enoyl-CoA_hyd/isom_CS"/>
</dbReference>
<dbReference type="PANTHER" id="PTHR43459:SF1">
    <property type="entry name" value="EG:BACN32G11.4 PROTEIN"/>
    <property type="match status" value="1"/>
</dbReference>
<name>E6SJX9_THEM7</name>
<gene>
    <name evidence="5" type="ordered locus">Tmar_2131</name>
</gene>
<dbReference type="EC" id="4.2.1.17" evidence="5"/>
<dbReference type="GO" id="GO:0004300">
    <property type="term" value="F:enoyl-CoA hydratase activity"/>
    <property type="evidence" value="ECO:0007669"/>
    <property type="project" value="UniProtKB-EC"/>
</dbReference>
<dbReference type="HOGENOM" id="CLU_009834_7_2_9"/>
<reference evidence="6" key="2">
    <citation type="journal article" date="2010" name="Stand. Genomic Sci.">
        <title>Complete genome sequence of Thermaerobacter marianensis type strain (7p75aT).</title>
        <authorList>
            <person name="Han C."/>
            <person name="Gu W."/>
            <person name="Zhang X."/>
            <person name="Lapidus A."/>
            <person name="Nolan M."/>
            <person name="Copeland A."/>
            <person name="Lucas S."/>
            <person name="Glavina Del Rio T."/>
            <person name="Tice H."/>
            <person name="Cheng J."/>
            <person name="Tapia R."/>
            <person name="Goodwin L."/>
            <person name="Pitluck S."/>
            <person name="Pagani I."/>
            <person name="Ivanova N."/>
            <person name="Mavromatis K."/>
            <person name="Mikhailova N."/>
            <person name="Pati A."/>
            <person name="Chen A."/>
            <person name="Palaniappan K."/>
            <person name="Land M."/>
            <person name="Hauser L."/>
            <person name="Chang Y."/>
            <person name="Jeffries C."/>
            <person name="Schneider S."/>
            <person name="Rohde M."/>
            <person name="Goker M."/>
            <person name="Pukall R."/>
            <person name="Woyke T."/>
            <person name="Bristow J."/>
            <person name="Eisen J."/>
            <person name="Markowitz V."/>
            <person name="Hugenholtz P."/>
            <person name="Kyrpides N."/>
            <person name="Klenk H."/>
            <person name="Detter J."/>
        </authorList>
    </citation>
    <scope>NUCLEOTIDE SEQUENCE [LARGE SCALE GENOMIC DNA]</scope>
    <source>
        <strain evidence="6">ATCC 700841 / DSM 12885 / JCM 10246 / 7p75a</strain>
    </source>
</reference>
<reference evidence="5 6" key="1">
    <citation type="journal article" date="2010" name="Stand. Genomic Sci.">
        <title>Complete genome sequence of Thermaerobacter marianensis type strain (7p75a).</title>
        <authorList>
            <person name="Han C."/>
            <person name="Gu W."/>
            <person name="Zhang X."/>
            <person name="Lapidus A."/>
            <person name="Nolan M."/>
            <person name="Copeland A."/>
            <person name="Lucas S."/>
            <person name="Del Rio T.G."/>
            <person name="Tice H."/>
            <person name="Cheng J.F."/>
            <person name="Tapia R."/>
            <person name="Goodwin L."/>
            <person name="Pitluck S."/>
            <person name="Pagani I."/>
            <person name="Ivanova N."/>
            <person name="Mavromatis K."/>
            <person name="Mikhailova N."/>
            <person name="Pati A."/>
            <person name="Chen A."/>
            <person name="Palaniappan K."/>
            <person name="Land M."/>
            <person name="Hauser L."/>
            <person name="Chang Y.J."/>
            <person name="Jeffries C.D."/>
            <person name="Schneider S."/>
            <person name="Rohde M."/>
            <person name="Goker M."/>
            <person name="Pukall R."/>
            <person name="Woyke T."/>
            <person name="Bristow J."/>
            <person name="Eisen J.A."/>
            <person name="Markowitz V."/>
            <person name="Hugenholtz P."/>
            <person name="Kyrpides N.C."/>
            <person name="Klenk H.P."/>
            <person name="Detter J.C."/>
        </authorList>
    </citation>
    <scope>NUCLEOTIDE SEQUENCE [LARGE SCALE GENOMIC DNA]</scope>
    <source>
        <strain evidence="6">ATCC 700841 / DSM 12885 / JCM 10246 / 7p75a</strain>
    </source>
</reference>
<keyword evidence="6" id="KW-1185">Reference proteome</keyword>
<dbReference type="Gene3D" id="1.10.12.10">
    <property type="entry name" value="Lyase 2-enoyl-coa Hydratase, Chain A, domain 2"/>
    <property type="match status" value="1"/>
</dbReference>
<dbReference type="Gene3D" id="3.90.226.10">
    <property type="entry name" value="2-enoyl-CoA Hydratase, Chain A, domain 1"/>
    <property type="match status" value="1"/>
</dbReference>
<accession>E6SJX9</accession>
<organism evidence="5 6">
    <name type="scientific">Thermaerobacter marianensis (strain ATCC 700841 / DSM 12885 / JCM 10246 / 7p75a)</name>
    <dbReference type="NCBI Taxonomy" id="644966"/>
    <lineage>
        <taxon>Bacteria</taxon>
        <taxon>Bacillati</taxon>
        <taxon>Bacillota</taxon>
        <taxon>Clostridia</taxon>
        <taxon>Eubacteriales</taxon>
        <taxon>Clostridiales Family XVII. Incertae Sedis</taxon>
        <taxon>Thermaerobacter</taxon>
    </lineage>
</organism>
<dbReference type="FunFam" id="3.90.226.10:FF:000009">
    <property type="entry name" value="Carnitinyl-CoA dehydratase"/>
    <property type="match status" value="1"/>
</dbReference>
<dbReference type="Pfam" id="PF00378">
    <property type="entry name" value="ECH_1"/>
    <property type="match status" value="1"/>
</dbReference>
<dbReference type="Proteomes" id="UP000008915">
    <property type="component" value="Chromosome"/>
</dbReference>
<dbReference type="InterPro" id="IPR014748">
    <property type="entry name" value="Enoyl-CoA_hydra_C"/>
</dbReference>
<proteinExistence type="inferred from homology"/>
<dbReference type="eggNOG" id="COG1024">
    <property type="taxonomic scope" value="Bacteria"/>
</dbReference>
<evidence type="ECO:0000256" key="2">
    <source>
        <dbReference type="ARBA" id="ARBA00005254"/>
    </source>
</evidence>
<evidence type="ECO:0000256" key="3">
    <source>
        <dbReference type="ARBA" id="ARBA00023239"/>
    </source>
</evidence>
<dbReference type="RefSeq" id="WP_013496512.1">
    <property type="nucleotide sequence ID" value="NC_014831.1"/>
</dbReference>
<comment type="similarity">
    <text evidence="2 4">Belongs to the enoyl-CoA hydratase/isomerase family.</text>
</comment>
<dbReference type="PANTHER" id="PTHR43459">
    <property type="entry name" value="ENOYL-COA HYDRATASE"/>
    <property type="match status" value="1"/>
</dbReference>
<dbReference type="KEGG" id="tmr:Tmar_2131"/>
<dbReference type="CDD" id="cd06558">
    <property type="entry name" value="crotonase-like"/>
    <property type="match status" value="1"/>
</dbReference>
<dbReference type="EMBL" id="CP002344">
    <property type="protein sequence ID" value="ADU52212.1"/>
    <property type="molecule type" value="Genomic_DNA"/>
</dbReference>
<evidence type="ECO:0000256" key="1">
    <source>
        <dbReference type="ARBA" id="ARBA00005189"/>
    </source>
</evidence>
<sequence>MANGDGRYTTLLAEREGGVLTITLNRPEVLNAFNRTMTSELLDALRQAERDPEVRCVVITGTGRAFSAGEDLKGRQEGGEKSFIGSLRERYNPLILRVRTMEKPVIAAVNGVAAGAGLGLALACDLRIASDQARFGQVFVKVGLAPDSGTSLFLLQLVGLGKALEMAFFGDLVPADEALRMGLVNRVVPHAELAAATREWAQRLAAGATRAMGLAKRAFNFALGASLAAVLEYEAYLQEIAGHTEDHREGVRAFLEKREPRFQGR</sequence>
<dbReference type="InterPro" id="IPR001753">
    <property type="entry name" value="Enoyl-CoA_hydra/iso"/>
</dbReference>
<dbReference type="STRING" id="644966.Tmar_2131"/>
<evidence type="ECO:0000313" key="6">
    <source>
        <dbReference type="Proteomes" id="UP000008915"/>
    </source>
</evidence>
<dbReference type="InterPro" id="IPR029045">
    <property type="entry name" value="ClpP/crotonase-like_dom_sf"/>
</dbReference>
<keyword evidence="3 5" id="KW-0456">Lyase</keyword>
<protein>
    <submittedName>
        <fullName evidence="5">Short chain enoyl-CoA hydratase Enoyl-CoA hydratase</fullName>
        <ecNumber evidence="5">4.2.1.17</ecNumber>
    </submittedName>
</protein>
<dbReference type="AlphaFoldDB" id="E6SJX9"/>
<dbReference type="PROSITE" id="PS00166">
    <property type="entry name" value="ENOYL_COA_HYDRATASE"/>
    <property type="match status" value="1"/>
</dbReference>
<evidence type="ECO:0000313" key="5">
    <source>
        <dbReference type="EMBL" id="ADU52212.1"/>
    </source>
</evidence>
<evidence type="ECO:0000256" key="4">
    <source>
        <dbReference type="RuleBase" id="RU003707"/>
    </source>
</evidence>